<dbReference type="SUPFAM" id="SSF55856">
    <property type="entry name" value="Cytochrome b5-like heme/steroid binding domain"/>
    <property type="match status" value="1"/>
</dbReference>
<gene>
    <name evidence="7" type="ORF">PSNMU_V1.4_AUG-EV-PASAV3_0099190</name>
</gene>
<evidence type="ECO:0000256" key="2">
    <source>
        <dbReference type="ARBA" id="ARBA00022723"/>
    </source>
</evidence>
<dbReference type="SMART" id="SM01117">
    <property type="entry name" value="Cyt-b5"/>
    <property type="match status" value="1"/>
</dbReference>
<accession>A0A448ZLU2</accession>
<dbReference type="PROSITE" id="PS00191">
    <property type="entry name" value="CYTOCHROME_B5_1"/>
    <property type="match status" value="1"/>
</dbReference>
<evidence type="ECO:0000256" key="3">
    <source>
        <dbReference type="ARBA" id="ARBA00023004"/>
    </source>
</evidence>
<dbReference type="GO" id="GO:0046872">
    <property type="term" value="F:metal ion binding"/>
    <property type="evidence" value="ECO:0007669"/>
    <property type="project" value="UniProtKB-UniRule"/>
</dbReference>
<evidence type="ECO:0000256" key="4">
    <source>
        <dbReference type="RuleBase" id="RU362121"/>
    </source>
</evidence>
<dbReference type="Pfam" id="PF00173">
    <property type="entry name" value="Cyt-b5"/>
    <property type="match status" value="1"/>
</dbReference>
<dbReference type="PROSITE" id="PS50255">
    <property type="entry name" value="CYTOCHROME_B5_2"/>
    <property type="match status" value="1"/>
</dbReference>
<organism evidence="7 8">
    <name type="scientific">Pseudo-nitzschia multistriata</name>
    <dbReference type="NCBI Taxonomy" id="183589"/>
    <lineage>
        <taxon>Eukaryota</taxon>
        <taxon>Sar</taxon>
        <taxon>Stramenopiles</taxon>
        <taxon>Ochrophyta</taxon>
        <taxon>Bacillariophyta</taxon>
        <taxon>Bacillariophyceae</taxon>
        <taxon>Bacillariophycidae</taxon>
        <taxon>Bacillariales</taxon>
        <taxon>Bacillariaceae</taxon>
        <taxon>Pseudo-nitzschia</taxon>
    </lineage>
</organism>
<proteinExistence type="inferred from homology"/>
<dbReference type="InterPro" id="IPR001199">
    <property type="entry name" value="Cyt_B5-like_heme/steroid-bd"/>
</dbReference>
<dbReference type="GO" id="GO:0004128">
    <property type="term" value="F:cytochrome-b5 reductase activity, acting on NAD(P)H"/>
    <property type="evidence" value="ECO:0007669"/>
    <property type="project" value="TreeGrafter"/>
</dbReference>
<dbReference type="GO" id="GO:0005737">
    <property type="term" value="C:cytoplasm"/>
    <property type="evidence" value="ECO:0007669"/>
    <property type="project" value="TreeGrafter"/>
</dbReference>
<comment type="similarity">
    <text evidence="4">Belongs to the cytochrome b5 family.</text>
</comment>
<dbReference type="InterPro" id="IPR018506">
    <property type="entry name" value="Cyt_B5_heme-BS"/>
</dbReference>
<evidence type="ECO:0000313" key="8">
    <source>
        <dbReference type="Proteomes" id="UP000291116"/>
    </source>
</evidence>
<feature type="domain" description="Cytochrome b5 heme-binding" evidence="6">
    <location>
        <begin position="74"/>
        <end position="152"/>
    </location>
</feature>
<dbReference type="InterPro" id="IPR051872">
    <property type="entry name" value="Cytochrome_b5/Flavoprotein_Rdt"/>
</dbReference>
<dbReference type="InterPro" id="IPR036400">
    <property type="entry name" value="Cyt_B5-like_heme/steroid_sf"/>
</dbReference>
<sequence length="171" mass="18880">MVNIIAPYEEEDETSGNKPSASLSGTSKPSTLPAESKRRSKKEAVFNGRTQGPKFGLLQWQRLVRSRKPNTNFRKDIPWEEISRHNKVHDGWMVLNGIVYDIGPYLPYHPGGIEIFTKTNLLGADGTKAFAKHHPWVSIEGFIGTLAIGTVAADIPPSLEEDEENSHSDGG</sequence>
<feature type="compositionally biased region" description="Polar residues" evidence="5">
    <location>
        <begin position="16"/>
        <end position="30"/>
    </location>
</feature>
<reference evidence="7 8" key="1">
    <citation type="submission" date="2019-01" db="EMBL/GenBank/DDBJ databases">
        <authorList>
            <person name="Ferrante I. M."/>
        </authorList>
    </citation>
    <scope>NUCLEOTIDE SEQUENCE [LARGE SCALE GENOMIC DNA]</scope>
    <source>
        <strain evidence="7 8">B856</strain>
    </source>
</reference>
<dbReference type="OrthoDB" id="432299at2759"/>
<protein>
    <recommendedName>
        <fullName evidence="6">Cytochrome b5 heme-binding domain-containing protein</fullName>
    </recommendedName>
</protein>
<dbReference type="Proteomes" id="UP000291116">
    <property type="component" value="Unassembled WGS sequence"/>
</dbReference>
<dbReference type="Gene3D" id="3.10.120.10">
    <property type="entry name" value="Cytochrome b5-like heme/steroid binding domain"/>
    <property type="match status" value="1"/>
</dbReference>
<dbReference type="PANTHER" id="PTHR46237:SF1">
    <property type="entry name" value="CYTOCHROME B5 REDUCTASE 4"/>
    <property type="match status" value="1"/>
</dbReference>
<feature type="region of interest" description="Disordered" evidence="5">
    <location>
        <begin position="1"/>
        <end position="46"/>
    </location>
</feature>
<dbReference type="AlphaFoldDB" id="A0A448ZLU2"/>
<keyword evidence="2 4" id="KW-0479">Metal-binding</keyword>
<keyword evidence="1 4" id="KW-0349">Heme</keyword>
<name>A0A448ZLU2_9STRA</name>
<keyword evidence="8" id="KW-1185">Reference proteome</keyword>
<evidence type="ECO:0000256" key="5">
    <source>
        <dbReference type="SAM" id="MobiDB-lite"/>
    </source>
</evidence>
<evidence type="ECO:0000313" key="7">
    <source>
        <dbReference type="EMBL" id="VEU42973.1"/>
    </source>
</evidence>
<evidence type="ECO:0000259" key="6">
    <source>
        <dbReference type="PROSITE" id="PS50255"/>
    </source>
</evidence>
<dbReference type="PANTHER" id="PTHR46237">
    <property type="entry name" value="CYTOCHROME B5 REDUCTASE 4 FAMILY MEMBER"/>
    <property type="match status" value="1"/>
</dbReference>
<evidence type="ECO:0000256" key="1">
    <source>
        <dbReference type="ARBA" id="ARBA00022617"/>
    </source>
</evidence>
<dbReference type="GO" id="GO:0020037">
    <property type="term" value="F:heme binding"/>
    <property type="evidence" value="ECO:0007669"/>
    <property type="project" value="UniProtKB-UniRule"/>
</dbReference>
<keyword evidence="3 4" id="KW-0408">Iron</keyword>
<dbReference type="EMBL" id="CAACVS010000500">
    <property type="protein sequence ID" value="VEU42973.1"/>
    <property type="molecule type" value="Genomic_DNA"/>
</dbReference>